<accession>A0AAV3R487</accession>
<reference evidence="6 7" key="1">
    <citation type="submission" date="2024-01" db="EMBL/GenBank/DDBJ databases">
        <title>The complete chloroplast genome sequence of Lithospermum erythrorhizon: insights into the phylogenetic relationship among Boraginaceae species and the maternal lineages of purple gromwells.</title>
        <authorList>
            <person name="Okada T."/>
            <person name="Watanabe K."/>
        </authorList>
    </citation>
    <scope>NUCLEOTIDE SEQUENCE [LARGE SCALE GENOMIC DNA]</scope>
</reference>
<dbReference type="GO" id="GO:0090575">
    <property type="term" value="C:RNA polymerase II transcription regulator complex"/>
    <property type="evidence" value="ECO:0007669"/>
    <property type="project" value="TreeGrafter"/>
</dbReference>
<feature type="domain" description="BHLH" evidence="5">
    <location>
        <begin position="101"/>
        <end position="153"/>
    </location>
</feature>
<dbReference type="EMBL" id="BAABME010007011">
    <property type="protein sequence ID" value="GAA0169895.1"/>
    <property type="molecule type" value="Genomic_DNA"/>
</dbReference>
<protein>
    <recommendedName>
        <fullName evidence="5">BHLH domain-containing protein</fullName>
    </recommendedName>
</protein>
<organism evidence="6 7">
    <name type="scientific">Lithospermum erythrorhizon</name>
    <name type="common">Purple gromwell</name>
    <name type="synonym">Lithospermum officinale var. erythrorhizon</name>
    <dbReference type="NCBI Taxonomy" id="34254"/>
    <lineage>
        <taxon>Eukaryota</taxon>
        <taxon>Viridiplantae</taxon>
        <taxon>Streptophyta</taxon>
        <taxon>Embryophyta</taxon>
        <taxon>Tracheophyta</taxon>
        <taxon>Spermatophyta</taxon>
        <taxon>Magnoliopsida</taxon>
        <taxon>eudicotyledons</taxon>
        <taxon>Gunneridae</taxon>
        <taxon>Pentapetalae</taxon>
        <taxon>asterids</taxon>
        <taxon>lamiids</taxon>
        <taxon>Boraginales</taxon>
        <taxon>Boraginaceae</taxon>
        <taxon>Boraginoideae</taxon>
        <taxon>Lithospermeae</taxon>
        <taxon>Lithospermum</taxon>
    </lineage>
</organism>
<dbReference type="SUPFAM" id="SSF47459">
    <property type="entry name" value="HLH, helix-loop-helix DNA-binding domain"/>
    <property type="match status" value="1"/>
</dbReference>
<dbReference type="InterPro" id="IPR011598">
    <property type="entry name" value="bHLH_dom"/>
</dbReference>
<keyword evidence="4" id="KW-0539">Nucleus</keyword>
<comment type="subcellular location">
    <subcellularLocation>
        <location evidence="1">Nucleus</location>
    </subcellularLocation>
</comment>
<dbReference type="PROSITE" id="PS50888">
    <property type="entry name" value="BHLH"/>
    <property type="match status" value="1"/>
</dbReference>
<dbReference type="GO" id="GO:0046983">
    <property type="term" value="F:protein dimerization activity"/>
    <property type="evidence" value="ECO:0007669"/>
    <property type="project" value="InterPro"/>
</dbReference>
<dbReference type="SMART" id="SM00353">
    <property type="entry name" value="HLH"/>
    <property type="match status" value="1"/>
</dbReference>
<dbReference type="GO" id="GO:0000977">
    <property type="term" value="F:RNA polymerase II transcription regulatory region sequence-specific DNA binding"/>
    <property type="evidence" value="ECO:0007669"/>
    <property type="project" value="TreeGrafter"/>
</dbReference>
<evidence type="ECO:0000256" key="1">
    <source>
        <dbReference type="ARBA" id="ARBA00004123"/>
    </source>
</evidence>
<keyword evidence="2" id="KW-0805">Transcription regulation</keyword>
<sequence>MDKFCPIFPFQQHDEEDHHQLDFQNTISTLQFQQQQQQQPYIIQENLVTNHALVGSSDVGSFLNYNTVGHAGGEFHQSTFVDNNLGNISSRNVDFDSDDRQKKIIHKEIERQRRSVMTNLYASLKSLLPLESTKGRQSTSDLLHEAENHIRIKQKNIEELKVQRDNLKKWTKTIENSNLNSSTNGALSSLPCNYCPVDISVKSYLGGMEILICIDLRMDGFQLSRVLGFVIAQGLCVVSCVCTRINGKILHIIQTEVSHLEVIDGYELKQRLFEYCY</sequence>
<dbReference type="Pfam" id="PF00010">
    <property type="entry name" value="HLH"/>
    <property type="match status" value="1"/>
</dbReference>
<dbReference type="Gene3D" id="4.10.280.10">
    <property type="entry name" value="Helix-loop-helix DNA-binding domain"/>
    <property type="match status" value="1"/>
</dbReference>
<keyword evidence="3" id="KW-0804">Transcription</keyword>
<comment type="caution">
    <text evidence="6">The sequence shown here is derived from an EMBL/GenBank/DDBJ whole genome shotgun (WGS) entry which is preliminary data.</text>
</comment>
<dbReference type="InterPro" id="IPR015660">
    <property type="entry name" value="MASH1/Ascl1a-like"/>
</dbReference>
<name>A0AAV3R487_LITER</name>
<dbReference type="GO" id="GO:0000981">
    <property type="term" value="F:DNA-binding transcription factor activity, RNA polymerase II-specific"/>
    <property type="evidence" value="ECO:0007669"/>
    <property type="project" value="TreeGrafter"/>
</dbReference>
<dbReference type="PANTHER" id="PTHR13935:SF155">
    <property type="entry name" value="TRANSCRIPTION FACTOR BHLH120-LIKE"/>
    <property type="match status" value="1"/>
</dbReference>
<dbReference type="AlphaFoldDB" id="A0AAV3R487"/>
<evidence type="ECO:0000259" key="5">
    <source>
        <dbReference type="PROSITE" id="PS50888"/>
    </source>
</evidence>
<keyword evidence="7" id="KW-1185">Reference proteome</keyword>
<dbReference type="Proteomes" id="UP001454036">
    <property type="component" value="Unassembled WGS sequence"/>
</dbReference>
<evidence type="ECO:0000256" key="2">
    <source>
        <dbReference type="ARBA" id="ARBA00023015"/>
    </source>
</evidence>
<evidence type="ECO:0000256" key="3">
    <source>
        <dbReference type="ARBA" id="ARBA00023163"/>
    </source>
</evidence>
<evidence type="ECO:0000256" key="4">
    <source>
        <dbReference type="ARBA" id="ARBA00023242"/>
    </source>
</evidence>
<dbReference type="PANTHER" id="PTHR13935">
    <property type="entry name" value="ACHAETE-SCUTE TRANSCRIPTION FACTOR-RELATED"/>
    <property type="match status" value="1"/>
</dbReference>
<gene>
    <name evidence="6" type="ORF">LIER_24277</name>
</gene>
<evidence type="ECO:0000313" key="6">
    <source>
        <dbReference type="EMBL" id="GAA0169895.1"/>
    </source>
</evidence>
<dbReference type="InterPro" id="IPR036638">
    <property type="entry name" value="HLH_DNA-bd_sf"/>
</dbReference>
<evidence type="ECO:0000313" key="7">
    <source>
        <dbReference type="Proteomes" id="UP001454036"/>
    </source>
</evidence>
<proteinExistence type="predicted"/>